<dbReference type="InterPro" id="IPR050298">
    <property type="entry name" value="Gram-neg_bact_OMP"/>
</dbReference>
<keyword evidence="9" id="KW-0472">Membrane</keyword>
<evidence type="ECO:0000313" key="13">
    <source>
        <dbReference type="EMBL" id="WAV90427.1"/>
    </source>
</evidence>
<dbReference type="GO" id="GO:0015288">
    <property type="term" value="F:porin activity"/>
    <property type="evidence" value="ECO:0007669"/>
    <property type="project" value="UniProtKB-KW"/>
</dbReference>
<dbReference type="PRINTS" id="PR00182">
    <property type="entry name" value="ECOLNEIPORIN"/>
</dbReference>
<evidence type="ECO:0000256" key="5">
    <source>
        <dbReference type="ARBA" id="ARBA00022692"/>
    </source>
</evidence>
<dbReference type="AlphaFoldDB" id="A0A9E9L9X5"/>
<evidence type="ECO:0000256" key="10">
    <source>
        <dbReference type="ARBA" id="ARBA00023237"/>
    </source>
</evidence>
<sequence length="347" mass="38249">MKKTLIASAVLGIVSLAVHAQSHVTVYGLVDTGLIKETGRDVRMGNNIESRLGFKGTEALGNGNQAFFVLEKRFNLNDGTLGTAWDHDDYTHRRNADWQGPALVGLSGDWGAVSLGRVVNLTVENYSRIDPFGQYSVASGLSAYYFLRTELLSNAVRYDSPVWKGVSFGASYTLGADSRDNLLADGDDYNDGYNLSVKYDNGPVLAMANYNRLADSNNSYTWNLGGAYTFGDATVSLGYEKNRDKSLGDSMDFDTWIAGLKYRIGRGTVNASYNRADIDDGAYNGHANKYALGYTYDLSRRTSLYGIVAFTDYHDEHGAWYFGNRQNARGKYDDSVTGLQIGITHRF</sequence>
<dbReference type="Pfam" id="PF13609">
    <property type="entry name" value="Porin_4"/>
    <property type="match status" value="1"/>
</dbReference>
<dbReference type="Proteomes" id="UP001164819">
    <property type="component" value="Chromosome"/>
</dbReference>
<evidence type="ECO:0000256" key="9">
    <source>
        <dbReference type="ARBA" id="ARBA00023136"/>
    </source>
</evidence>
<evidence type="ECO:0000256" key="4">
    <source>
        <dbReference type="ARBA" id="ARBA00022452"/>
    </source>
</evidence>
<keyword evidence="4" id="KW-1134">Transmembrane beta strand</keyword>
<dbReference type="PANTHER" id="PTHR34501">
    <property type="entry name" value="PROTEIN YDDL-RELATED"/>
    <property type="match status" value="1"/>
</dbReference>
<keyword evidence="8" id="KW-0626">Porin</keyword>
<dbReference type="Gene3D" id="2.40.160.10">
    <property type="entry name" value="Porin"/>
    <property type="match status" value="1"/>
</dbReference>
<dbReference type="InterPro" id="IPR001702">
    <property type="entry name" value="Porin_Gram-ve"/>
</dbReference>
<dbReference type="InterPro" id="IPR002299">
    <property type="entry name" value="Porin_Neis"/>
</dbReference>
<organism evidence="13">
    <name type="scientific">Oxalobacter aliiformigenes</name>
    <dbReference type="NCBI Taxonomy" id="2946593"/>
    <lineage>
        <taxon>Bacteria</taxon>
        <taxon>Pseudomonadati</taxon>
        <taxon>Pseudomonadota</taxon>
        <taxon>Betaproteobacteria</taxon>
        <taxon>Burkholderiales</taxon>
        <taxon>Oxalobacteraceae</taxon>
        <taxon>Oxalobacter</taxon>
    </lineage>
</organism>
<dbReference type="CDD" id="cd00342">
    <property type="entry name" value="gram_neg_porins"/>
    <property type="match status" value="1"/>
</dbReference>
<dbReference type="RefSeq" id="WP_269315509.1">
    <property type="nucleotide sequence ID" value="NZ_CP098251.1"/>
</dbReference>
<dbReference type="EMBL" id="CP098251">
    <property type="protein sequence ID" value="WAV90427.1"/>
    <property type="molecule type" value="Genomic_DNA"/>
</dbReference>
<evidence type="ECO:0000256" key="8">
    <source>
        <dbReference type="ARBA" id="ARBA00023114"/>
    </source>
</evidence>
<keyword evidence="10" id="KW-0998">Cell outer membrane</keyword>
<gene>
    <name evidence="13" type="ORF">NB646_06010</name>
</gene>
<protein>
    <submittedName>
        <fullName evidence="13">Porin</fullName>
    </submittedName>
</protein>
<comment type="subcellular location">
    <subcellularLocation>
        <location evidence="1">Cell outer membrane</location>
        <topology evidence="1">Multi-pass membrane protein</topology>
    </subcellularLocation>
</comment>
<evidence type="ECO:0000256" key="7">
    <source>
        <dbReference type="ARBA" id="ARBA00023065"/>
    </source>
</evidence>
<evidence type="ECO:0000256" key="2">
    <source>
        <dbReference type="ARBA" id="ARBA00011233"/>
    </source>
</evidence>
<accession>A0A9E9L9X5</accession>
<proteinExistence type="predicted"/>
<dbReference type="InterPro" id="IPR023614">
    <property type="entry name" value="Porin_dom_sf"/>
</dbReference>
<keyword evidence="6 11" id="KW-0732">Signal</keyword>
<dbReference type="PRINTS" id="PR00184">
    <property type="entry name" value="NEISSPPORIN"/>
</dbReference>
<name>A0A9E9L9X5_9BURK</name>
<feature type="domain" description="Porin" evidence="12">
    <location>
        <begin position="7"/>
        <end position="314"/>
    </location>
</feature>
<dbReference type="GO" id="GO:0034220">
    <property type="term" value="P:monoatomic ion transmembrane transport"/>
    <property type="evidence" value="ECO:0007669"/>
    <property type="project" value="InterPro"/>
</dbReference>
<dbReference type="PANTHER" id="PTHR34501:SF9">
    <property type="entry name" value="MAJOR OUTER MEMBRANE PROTEIN P.IA"/>
    <property type="match status" value="1"/>
</dbReference>
<dbReference type="GO" id="GO:0009279">
    <property type="term" value="C:cell outer membrane"/>
    <property type="evidence" value="ECO:0007669"/>
    <property type="project" value="UniProtKB-SubCell"/>
</dbReference>
<dbReference type="SUPFAM" id="SSF56935">
    <property type="entry name" value="Porins"/>
    <property type="match status" value="1"/>
</dbReference>
<keyword evidence="7" id="KW-0406">Ion transport</keyword>
<evidence type="ECO:0000259" key="12">
    <source>
        <dbReference type="Pfam" id="PF13609"/>
    </source>
</evidence>
<feature type="signal peptide" evidence="11">
    <location>
        <begin position="1"/>
        <end position="20"/>
    </location>
</feature>
<evidence type="ECO:0000256" key="11">
    <source>
        <dbReference type="SAM" id="SignalP"/>
    </source>
</evidence>
<evidence type="ECO:0000256" key="6">
    <source>
        <dbReference type="ARBA" id="ARBA00022729"/>
    </source>
</evidence>
<evidence type="ECO:0000256" key="3">
    <source>
        <dbReference type="ARBA" id="ARBA00022448"/>
    </source>
</evidence>
<dbReference type="InterPro" id="IPR033900">
    <property type="entry name" value="Gram_neg_porin_domain"/>
</dbReference>
<keyword evidence="5" id="KW-0812">Transmembrane</keyword>
<comment type="subunit">
    <text evidence="2">Homotrimer.</text>
</comment>
<evidence type="ECO:0000256" key="1">
    <source>
        <dbReference type="ARBA" id="ARBA00004571"/>
    </source>
</evidence>
<keyword evidence="3" id="KW-0813">Transport</keyword>
<reference evidence="13" key="1">
    <citation type="journal article" date="2022" name="Front. Microbiol.">
        <title>New perspectives on an old grouping: The genomic and phenotypic variability of Oxalobacter formigenes and the implications for calcium oxalate stone prevention.</title>
        <authorList>
            <person name="Chmiel J.A."/>
            <person name="Carr C."/>
            <person name="Stuivenberg G.A."/>
            <person name="Venema R."/>
            <person name="Chanyi R.M."/>
            <person name="Al K.F."/>
            <person name="Giguere D."/>
            <person name="Say H."/>
            <person name="Akouris P.P."/>
            <person name="Dominguez Romero S.A."/>
            <person name="Kwong A."/>
            <person name="Tai V."/>
            <person name="Koval S.F."/>
            <person name="Razvi H."/>
            <person name="Bjazevic J."/>
            <person name="Burton J.P."/>
        </authorList>
    </citation>
    <scope>NUCLEOTIDE SEQUENCE</scope>
    <source>
        <strain evidence="13">OxK</strain>
    </source>
</reference>
<feature type="chain" id="PRO_5038407657" evidence="11">
    <location>
        <begin position="21"/>
        <end position="347"/>
    </location>
</feature>
<dbReference type="GO" id="GO:0046930">
    <property type="term" value="C:pore complex"/>
    <property type="evidence" value="ECO:0007669"/>
    <property type="project" value="UniProtKB-KW"/>
</dbReference>